<dbReference type="PROSITE" id="PS50889">
    <property type="entry name" value="S4"/>
    <property type="match status" value="1"/>
</dbReference>
<dbReference type="InterPro" id="IPR042092">
    <property type="entry name" value="PsdUridine_s_RsuA/RluB/E/F_cat"/>
</dbReference>
<dbReference type="AlphaFoldDB" id="L8JXN5"/>
<protein>
    <recommendedName>
        <fullName evidence="4">Pseudouridine synthase</fullName>
        <ecNumber evidence="4">5.4.99.-</ecNumber>
    </recommendedName>
</protein>
<comment type="similarity">
    <text evidence="1 4">Belongs to the pseudouridine synthase RsuA family.</text>
</comment>
<evidence type="ECO:0000256" key="4">
    <source>
        <dbReference type="RuleBase" id="RU003887"/>
    </source>
</evidence>
<keyword evidence="8" id="KW-1185">Reference proteome</keyword>
<name>L8JXN5_9BACT</name>
<comment type="caution">
    <text evidence="7">The sequence shown here is derived from an EMBL/GenBank/DDBJ whole genome shotgun (WGS) entry which is preliminary data.</text>
</comment>
<dbReference type="InterPro" id="IPR020103">
    <property type="entry name" value="PsdUridine_synth_cat_dom_sf"/>
</dbReference>
<dbReference type="FunFam" id="3.10.290.10:FF:000003">
    <property type="entry name" value="Pseudouridine synthase"/>
    <property type="match status" value="1"/>
</dbReference>
<dbReference type="Pfam" id="PF01479">
    <property type="entry name" value="S4"/>
    <property type="match status" value="1"/>
</dbReference>
<dbReference type="CDD" id="cd02870">
    <property type="entry name" value="PseudoU_synth_RsuA_like"/>
    <property type="match status" value="1"/>
</dbReference>
<dbReference type="eggNOG" id="COG1187">
    <property type="taxonomic scope" value="Bacteria"/>
</dbReference>
<dbReference type="Gene3D" id="3.30.70.580">
    <property type="entry name" value="Pseudouridine synthase I, catalytic domain, N-terminal subdomain"/>
    <property type="match status" value="1"/>
</dbReference>
<feature type="region of interest" description="Disordered" evidence="5">
    <location>
        <begin position="1"/>
        <end position="33"/>
    </location>
</feature>
<dbReference type="Proteomes" id="UP000011135">
    <property type="component" value="Unassembled WGS sequence"/>
</dbReference>
<evidence type="ECO:0000259" key="6">
    <source>
        <dbReference type="SMART" id="SM00363"/>
    </source>
</evidence>
<evidence type="ECO:0000313" key="8">
    <source>
        <dbReference type="Proteomes" id="UP000011135"/>
    </source>
</evidence>
<dbReference type="SMART" id="SM00363">
    <property type="entry name" value="S4"/>
    <property type="match status" value="1"/>
</dbReference>
<keyword evidence="3" id="KW-0694">RNA-binding</keyword>
<keyword evidence="2 4" id="KW-0413">Isomerase</keyword>
<dbReference type="GO" id="GO:0120159">
    <property type="term" value="F:rRNA pseudouridine synthase activity"/>
    <property type="evidence" value="ECO:0007669"/>
    <property type="project" value="UniProtKB-ARBA"/>
</dbReference>
<dbReference type="GO" id="GO:0000455">
    <property type="term" value="P:enzyme-directed rRNA pseudouridine synthesis"/>
    <property type="evidence" value="ECO:0007669"/>
    <property type="project" value="UniProtKB-ARBA"/>
</dbReference>
<dbReference type="NCBIfam" id="TIGR00093">
    <property type="entry name" value="pseudouridine synthase"/>
    <property type="match status" value="1"/>
</dbReference>
<dbReference type="InterPro" id="IPR018496">
    <property type="entry name" value="PsdUridine_synth_RsuA/RluB_CS"/>
</dbReference>
<dbReference type="EC" id="5.4.99.-" evidence="4"/>
<evidence type="ECO:0000256" key="5">
    <source>
        <dbReference type="SAM" id="MobiDB-lite"/>
    </source>
</evidence>
<dbReference type="InterPro" id="IPR036986">
    <property type="entry name" value="S4_RNA-bd_sf"/>
</dbReference>
<dbReference type="Pfam" id="PF00849">
    <property type="entry name" value="PseudoU_synth_2"/>
    <property type="match status" value="1"/>
</dbReference>
<evidence type="ECO:0000313" key="7">
    <source>
        <dbReference type="EMBL" id="ELR72943.1"/>
    </source>
</evidence>
<dbReference type="CDD" id="cd00165">
    <property type="entry name" value="S4"/>
    <property type="match status" value="1"/>
</dbReference>
<evidence type="ECO:0000256" key="1">
    <source>
        <dbReference type="ARBA" id="ARBA00008348"/>
    </source>
</evidence>
<dbReference type="PANTHER" id="PTHR47683">
    <property type="entry name" value="PSEUDOURIDINE SYNTHASE FAMILY PROTEIN-RELATED"/>
    <property type="match status" value="1"/>
</dbReference>
<evidence type="ECO:0000256" key="2">
    <source>
        <dbReference type="ARBA" id="ARBA00023235"/>
    </source>
</evidence>
<dbReference type="InterPro" id="IPR002942">
    <property type="entry name" value="S4_RNA-bd"/>
</dbReference>
<dbReference type="SUPFAM" id="SSF55174">
    <property type="entry name" value="Alpha-L RNA-binding motif"/>
    <property type="match status" value="1"/>
</dbReference>
<dbReference type="InterPro" id="IPR050343">
    <property type="entry name" value="RsuA_PseudoU_synthase"/>
</dbReference>
<proteinExistence type="inferred from homology"/>
<dbReference type="InterPro" id="IPR020094">
    <property type="entry name" value="TruA/RsuA/RluB/E/F_N"/>
</dbReference>
<dbReference type="GO" id="GO:0003723">
    <property type="term" value="F:RNA binding"/>
    <property type="evidence" value="ECO:0007669"/>
    <property type="project" value="UniProtKB-KW"/>
</dbReference>
<gene>
    <name evidence="7" type="ORF">C900_00904</name>
</gene>
<organism evidence="7 8">
    <name type="scientific">Fulvivirga imtechensis AK7</name>
    <dbReference type="NCBI Taxonomy" id="1237149"/>
    <lineage>
        <taxon>Bacteria</taxon>
        <taxon>Pseudomonadati</taxon>
        <taxon>Bacteroidota</taxon>
        <taxon>Cytophagia</taxon>
        <taxon>Cytophagales</taxon>
        <taxon>Fulvivirgaceae</taxon>
        <taxon>Fulvivirga</taxon>
    </lineage>
</organism>
<dbReference type="PROSITE" id="PS01149">
    <property type="entry name" value="PSI_RSU"/>
    <property type="match status" value="1"/>
</dbReference>
<evidence type="ECO:0000256" key="3">
    <source>
        <dbReference type="PROSITE-ProRule" id="PRU00182"/>
    </source>
</evidence>
<dbReference type="STRING" id="1237149.C900_00904"/>
<dbReference type="PATRIC" id="fig|1237149.3.peg.1137"/>
<dbReference type="InterPro" id="IPR000748">
    <property type="entry name" value="PsdUridine_synth_RsuA/RluB/E/F"/>
</dbReference>
<accession>L8JXN5</accession>
<reference evidence="7 8" key="1">
    <citation type="submission" date="2012-12" db="EMBL/GenBank/DDBJ databases">
        <title>Genome assembly of Fulvivirga imtechensis AK7.</title>
        <authorList>
            <person name="Nupur N."/>
            <person name="Khatri I."/>
            <person name="Kumar R."/>
            <person name="Subramanian S."/>
            <person name="Pinnaka A."/>
        </authorList>
    </citation>
    <scope>NUCLEOTIDE SEQUENCE [LARGE SCALE GENOMIC DNA]</scope>
    <source>
        <strain evidence="7 8">AK7</strain>
    </source>
</reference>
<dbReference type="Gene3D" id="3.10.290.10">
    <property type="entry name" value="RNA-binding S4 domain"/>
    <property type="match status" value="1"/>
</dbReference>
<feature type="domain" description="RNA-binding S4" evidence="6">
    <location>
        <begin position="35"/>
        <end position="93"/>
    </location>
</feature>
<dbReference type="SUPFAM" id="SSF55120">
    <property type="entry name" value="Pseudouridine synthase"/>
    <property type="match status" value="1"/>
</dbReference>
<dbReference type="Gene3D" id="3.30.70.1560">
    <property type="entry name" value="Alpha-L RNA-binding motif"/>
    <property type="match status" value="1"/>
</dbReference>
<dbReference type="PANTHER" id="PTHR47683:SF2">
    <property type="entry name" value="RNA-BINDING S4 DOMAIN-CONTAINING PROTEIN"/>
    <property type="match status" value="1"/>
</dbReference>
<sequence length="267" mass="30656">MILHLTMKEPRKKSGKNPGNKKADPRQSPVTDNKIRLNKYIANAGICSRREADKLIAGGEVKVNGQVITELGYKVDPKDQVSYKGKRLIPEKPVYLLLNKPKDFITTTDDPENRRTVMDLIKNACEERVYPVGRLDRNTTGLLLFTNDGELARKLAHPSQQVRKIYSVELDKKITDEDFLKIEDGLELEDGVATVDKLAILDNNRQMLGIEIHIGKNRIVRRIFEHLGYEVVKLDRVMYGPLDKLNLPRGKWRLLTEKEVHRLKNLR</sequence>
<dbReference type="EMBL" id="AMZN01000014">
    <property type="protein sequence ID" value="ELR72943.1"/>
    <property type="molecule type" value="Genomic_DNA"/>
</dbReference>
<dbReference type="InterPro" id="IPR006145">
    <property type="entry name" value="PsdUridine_synth_RsuA/RluA"/>
</dbReference>